<evidence type="ECO:0000313" key="3">
    <source>
        <dbReference type="Proteomes" id="UP001066276"/>
    </source>
</evidence>
<proteinExistence type="predicted"/>
<evidence type="ECO:0000256" key="1">
    <source>
        <dbReference type="SAM" id="MobiDB-lite"/>
    </source>
</evidence>
<name>A0AAV7V412_PLEWA</name>
<feature type="compositionally biased region" description="Basic and acidic residues" evidence="1">
    <location>
        <begin position="128"/>
        <end position="142"/>
    </location>
</feature>
<sequence>MGGLGLPVCTRGAVHRAGPLTWCLLIRHWGPVQAPQGRSPILQFAAYAIGAAIGLASAQPGASQPPSSFPFPGSAGSPRRRGMQGPRSFAVRDPPPPRGTQGCPKRHLSAPLDRVDYGRMTEGSRALSECDRHPDARSHAPH</sequence>
<reference evidence="2" key="1">
    <citation type="journal article" date="2022" name="bioRxiv">
        <title>Sequencing and chromosome-scale assembly of the giantPleurodeles waltlgenome.</title>
        <authorList>
            <person name="Brown T."/>
            <person name="Elewa A."/>
            <person name="Iarovenko S."/>
            <person name="Subramanian E."/>
            <person name="Araus A.J."/>
            <person name="Petzold A."/>
            <person name="Susuki M."/>
            <person name="Suzuki K.-i.T."/>
            <person name="Hayashi T."/>
            <person name="Toyoda A."/>
            <person name="Oliveira C."/>
            <person name="Osipova E."/>
            <person name="Leigh N.D."/>
            <person name="Simon A."/>
            <person name="Yun M.H."/>
        </authorList>
    </citation>
    <scope>NUCLEOTIDE SEQUENCE</scope>
    <source>
        <strain evidence="2">20211129_DDA</strain>
        <tissue evidence="2">Liver</tissue>
    </source>
</reference>
<comment type="caution">
    <text evidence="2">The sequence shown here is derived from an EMBL/GenBank/DDBJ whole genome shotgun (WGS) entry which is preliminary data.</text>
</comment>
<feature type="region of interest" description="Disordered" evidence="1">
    <location>
        <begin position="57"/>
        <end position="142"/>
    </location>
</feature>
<keyword evidence="3" id="KW-1185">Reference proteome</keyword>
<organism evidence="2 3">
    <name type="scientific">Pleurodeles waltl</name>
    <name type="common">Iberian ribbed newt</name>
    <dbReference type="NCBI Taxonomy" id="8319"/>
    <lineage>
        <taxon>Eukaryota</taxon>
        <taxon>Metazoa</taxon>
        <taxon>Chordata</taxon>
        <taxon>Craniata</taxon>
        <taxon>Vertebrata</taxon>
        <taxon>Euteleostomi</taxon>
        <taxon>Amphibia</taxon>
        <taxon>Batrachia</taxon>
        <taxon>Caudata</taxon>
        <taxon>Salamandroidea</taxon>
        <taxon>Salamandridae</taxon>
        <taxon>Pleurodelinae</taxon>
        <taxon>Pleurodeles</taxon>
    </lineage>
</organism>
<gene>
    <name evidence="2" type="ORF">NDU88_004009</name>
</gene>
<protein>
    <submittedName>
        <fullName evidence="2">Uncharacterized protein</fullName>
    </submittedName>
</protein>
<dbReference type="AlphaFoldDB" id="A0AAV7V412"/>
<feature type="compositionally biased region" description="Low complexity" evidence="1">
    <location>
        <begin position="57"/>
        <end position="77"/>
    </location>
</feature>
<dbReference type="EMBL" id="JANPWB010000004">
    <property type="protein sequence ID" value="KAJ1194723.1"/>
    <property type="molecule type" value="Genomic_DNA"/>
</dbReference>
<accession>A0AAV7V412</accession>
<evidence type="ECO:0000313" key="2">
    <source>
        <dbReference type="EMBL" id="KAJ1194723.1"/>
    </source>
</evidence>
<dbReference type="Proteomes" id="UP001066276">
    <property type="component" value="Chromosome 2_2"/>
</dbReference>